<proteinExistence type="predicted"/>
<dbReference type="EMBL" id="JACBKZ010000002">
    <property type="protein sequence ID" value="KAF5958599.1"/>
    <property type="molecule type" value="Genomic_DNA"/>
</dbReference>
<evidence type="ECO:0000313" key="2">
    <source>
        <dbReference type="Proteomes" id="UP000593564"/>
    </source>
</evidence>
<organism evidence="1 2">
    <name type="scientific">Camellia sinensis</name>
    <name type="common">Tea plant</name>
    <name type="synonym">Thea sinensis</name>
    <dbReference type="NCBI Taxonomy" id="4442"/>
    <lineage>
        <taxon>Eukaryota</taxon>
        <taxon>Viridiplantae</taxon>
        <taxon>Streptophyta</taxon>
        <taxon>Embryophyta</taxon>
        <taxon>Tracheophyta</taxon>
        <taxon>Spermatophyta</taxon>
        <taxon>Magnoliopsida</taxon>
        <taxon>eudicotyledons</taxon>
        <taxon>Gunneridae</taxon>
        <taxon>Pentapetalae</taxon>
        <taxon>asterids</taxon>
        <taxon>Ericales</taxon>
        <taxon>Theaceae</taxon>
        <taxon>Camellia</taxon>
    </lineage>
</organism>
<name>A0A7J7I0Z5_CAMSI</name>
<keyword evidence="2" id="KW-1185">Reference proteome</keyword>
<gene>
    <name evidence="1" type="ORF">HYC85_005824</name>
</gene>
<evidence type="ECO:0000313" key="1">
    <source>
        <dbReference type="EMBL" id="KAF5958599.1"/>
    </source>
</evidence>
<protein>
    <submittedName>
        <fullName evidence="1">Uncharacterized protein</fullName>
    </submittedName>
</protein>
<reference evidence="2" key="1">
    <citation type="journal article" date="2020" name="Nat. Commun.">
        <title>Genome assembly of wild tea tree DASZ reveals pedigree and selection history of tea varieties.</title>
        <authorList>
            <person name="Zhang W."/>
            <person name="Zhang Y."/>
            <person name="Qiu H."/>
            <person name="Guo Y."/>
            <person name="Wan H."/>
            <person name="Zhang X."/>
            <person name="Scossa F."/>
            <person name="Alseekh S."/>
            <person name="Zhang Q."/>
            <person name="Wang P."/>
            <person name="Xu L."/>
            <person name="Schmidt M.H."/>
            <person name="Jia X."/>
            <person name="Li D."/>
            <person name="Zhu A."/>
            <person name="Guo F."/>
            <person name="Chen W."/>
            <person name="Ni D."/>
            <person name="Usadel B."/>
            <person name="Fernie A.R."/>
            <person name="Wen W."/>
        </authorList>
    </citation>
    <scope>NUCLEOTIDE SEQUENCE [LARGE SCALE GENOMIC DNA]</scope>
    <source>
        <strain evidence="2">cv. G240</strain>
    </source>
</reference>
<reference evidence="1 2" key="2">
    <citation type="submission" date="2020-07" db="EMBL/GenBank/DDBJ databases">
        <title>Genome assembly of wild tea tree DASZ reveals pedigree and selection history of tea varieties.</title>
        <authorList>
            <person name="Zhang W."/>
        </authorList>
    </citation>
    <scope>NUCLEOTIDE SEQUENCE [LARGE SCALE GENOMIC DNA]</scope>
    <source>
        <strain evidence="2">cv. G240</strain>
        <tissue evidence="1">Leaf</tissue>
    </source>
</reference>
<dbReference type="AlphaFoldDB" id="A0A7J7I0Z5"/>
<comment type="caution">
    <text evidence="1">The sequence shown here is derived from an EMBL/GenBank/DDBJ whole genome shotgun (WGS) entry which is preliminary data.</text>
</comment>
<sequence length="59" mass="6251">MPEVMDSSSLLTADSGSEHLLEAVVANVCRGGTDVKSEKSFCESVKSLLTTEKYATANL</sequence>
<accession>A0A7J7I0Z5</accession>
<dbReference type="Proteomes" id="UP000593564">
    <property type="component" value="Unassembled WGS sequence"/>
</dbReference>